<comment type="caution">
    <text evidence="7">The sequence shown here is derived from an EMBL/GenBank/DDBJ whole genome shotgun (WGS) entry which is preliminary data.</text>
</comment>
<keyword evidence="8" id="KW-1185">Reference proteome</keyword>
<dbReference type="SUPFAM" id="SSF52540">
    <property type="entry name" value="P-loop containing nucleoside triphosphate hydrolases"/>
    <property type="match status" value="2"/>
</dbReference>
<sequence>MVSASKAARDAKRAASGKEPKKTAASKVSSRAGSNNASKASSVNGDDNSDGELEVVDEKVNKLKLQEDKDGISDRVTTGVLASLEQSHDVKLISCSLVFHGKVLFNDAKIEINYGRRYGLLGENGCGKSTLLKAIDKREFPFPDHIDIYLLNEGAPLSNLGALEWVVKEAENEMARLESLAEKILETDGPDSPLLEELYERIEGMDPSTFQVRASLILTGLGFNKKTIHKKTKDMSGGWRMRVALGKALFVKPSLLLLDDPTAHLDLEACVWLEEYMKKWDRTLILVSHSMDFLNGVCTNMIDMRQNTLLYYGGNYDTYIKTRTEQETNQSKAYDKQQDEIKHIKKFIASAGTYANLVRQAKSRQKILDKMEADGFIQPVHMDRVFTFRFADVEKLPPPVLSLDDVTFSYSGNKADNLYENLDFGVDMDSRTALVGPNGVGKSTLLRIFTGKLSPTRGTVSRHTHLKLGMYSQHSSEQLDLTKSALDFVRDKYSQQSQDYQYWRQQLGKYGLSGESQTALMGTLSEGQKSRIVFALLAIEGPNMLLLDEPTNGLDIPTIDSLADAINAFSGGVVVVSHDFRLLDKIAKDIMVCENKTVRRWEGSIGDYKNHLRKKMVSTGAV</sequence>
<dbReference type="Pfam" id="PF00005">
    <property type="entry name" value="ABC_tran"/>
    <property type="match status" value="2"/>
</dbReference>
<dbReference type="GO" id="GO:0016887">
    <property type="term" value="F:ATP hydrolysis activity"/>
    <property type="evidence" value="ECO:0007669"/>
    <property type="project" value="InterPro"/>
</dbReference>
<protein>
    <submittedName>
        <fullName evidence="7">ABC transporter ATP-binding protein ARB1</fullName>
    </submittedName>
</protein>
<dbReference type="PROSITE" id="PS50893">
    <property type="entry name" value="ABC_TRANSPORTER_2"/>
    <property type="match status" value="2"/>
</dbReference>
<dbReference type="FunFam" id="3.40.50.300:FF:000618">
    <property type="entry name" value="ATP-binding cassette (ABC) transporter, putative"/>
    <property type="match status" value="1"/>
</dbReference>
<evidence type="ECO:0000256" key="1">
    <source>
        <dbReference type="ARBA" id="ARBA00022737"/>
    </source>
</evidence>
<evidence type="ECO:0000313" key="7">
    <source>
        <dbReference type="EMBL" id="KAF2430408.1"/>
    </source>
</evidence>
<dbReference type="AlphaFoldDB" id="A0A9P4NS34"/>
<dbReference type="FunFam" id="3.40.50.300:FF:000549">
    <property type="entry name" value="ABC transporter ATP-binding protein arb1"/>
    <property type="match status" value="1"/>
</dbReference>
<dbReference type="Gene3D" id="3.40.50.300">
    <property type="entry name" value="P-loop containing nucleotide triphosphate hydrolases"/>
    <property type="match status" value="2"/>
</dbReference>
<dbReference type="CDD" id="cd03221">
    <property type="entry name" value="ABCF_EF-3"/>
    <property type="match status" value="2"/>
</dbReference>
<dbReference type="InterPro" id="IPR027417">
    <property type="entry name" value="P-loop_NTPase"/>
</dbReference>
<dbReference type="PROSITE" id="PS00211">
    <property type="entry name" value="ABC_TRANSPORTER_1"/>
    <property type="match status" value="1"/>
</dbReference>
<evidence type="ECO:0000256" key="2">
    <source>
        <dbReference type="ARBA" id="ARBA00022741"/>
    </source>
</evidence>
<evidence type="ECO:0000256" key="3">
    <source>
        <dbReference type="ARBA" id="ARBA00022840"/>
    </source>
</evidence>
<dbReference type="InterPro" id="IPR050611">
    <property type="entry name" value="ABCF"/>
</dbReference>
<dbReference type="PANTHER" id="PTHR19211">
    <property type="entry name" value="ATP-BINDING TRANSPORT PROTEIN-RELATED"/>
    <property type="match status" value="1"/>
</dbReference>
<feature type="region of interest" description="Disordered" evidence="5">
    <location>
        <begin position="1"/>
        <end position="51"/>
    </location>
</feature>
<name>A0A9P4NS34_9PEZI</name>
<dbReference type="InterPro" id="IPR003593">
    <property type="entry name" value="AAA+_ATPase"/>
</dbReference>
<evidence type="ECO:0000259" key="6">
    <source>
        <dbReference type="PROSITE" id="PS50893"/>
    </source>
</evidence>
<accession>A0A9P4NS34</accession>
<dbReference type="PANTHER" id="PTHR19211:SF15">
    <property type="entry name" value="ATP-BINDING CASSETTE SUB-FAMILY F MEMBER 2"/>
    <property type="match status" value="1"/>
</dbReference>
<dbReference type="OrthoDB" id="2110130at2759"/>
<keyword evidence="4" id="KW-0175">Coiled coil</keyword>
<gene>
    <name evidence="7" type="ORF">EJ08DRAFT_734187</name>
</gene>
<feature type="coiled-coil region" evidence="4">
    <location>
        <begin position="160"/>
        <end position="187"/>
    </location>
</feature>
<feature type="domain" description="ABC transporter" evidence="6">
    <location>
        <begin position="90"/>
        <end position="331"/>
    </location>
</feature>
<dbReference type="InterPro" id="IPR017871">
    <property type="entry name" value="ABC_transporter-like_CS"/>
</dbReference>
<keyword evidence="2" id="KW-0547">Nucleotide-binding</keyword>
<dbReference type="InterPro" id="IPR032781">
    <property type="entry name" value="ABC_tran_Xtn"/>
</dbReference>
<feature type="compositionally biased region" description="Basic and acidic residues" evidence="5">
    <location>
        <begin position="7"/>
        <end position="22"/>
    </location>
</feature>
<proteinExistence type="predicted"/>
<reference evidence="7" key="1">
    <citation type="journal article" date="2020" name="Stud. Mycol.">
        <title>101 Dothideomycetes genomes: a test case for predicting lifestyles and emergence of pathogens.</title>
        <authorList>
            <person name="Haridas S."/>
            <person name="Albert R."/>
            <person name="Binder M."/>
            <person name="Bloem J."/>
            <person name="Labutti K."/>
            <person name="Salamov A."/>
            <person name="Andreopoulos B."/>
            <person name="Baker S."/>
            <person name="Barry K."/>
            <person name="Bills G."/>
            <person name="Bluhm B."/>
            <person name="Cannon C."/>
            <person name="Castanera R."/>
            <person name="Culley D."/>
            <person name="Daum C."/>
            <person name="Ezra D."/>
            <person name="Gonzalez J."/>
            <person name="Henrissat B."/>
            <person name="Kuo A."/>
            <person name="Liang C."/>
            <person name="Lipzen A."/>
            <person name="Lutzoni F."/>
            <person name="Magnuson J."/>
            <person name="Mondo S."/>
            <person name="Nolan M."/>
            <person name="Ohm R."/>
            <person name="Pangilinan J."/>
            <person name="Park H.-J."/>
            <person name="Ramirez L."/>
            <person name="Alfaro M."/>
            <person name="Sun H."/>
            <person name="Tritt A."/>
            <person name="Yoshinaga Y."/>
            <person name="Zwiers L.-H."/>
            <person name="Turgeon B."/>
            <person name="Goodwin S."/>
            <person name="Spatafora J."/>
            <person name="Crous P."/>
            <person name="Grigoriev I."/>
        </authorList>
    </citation>
    <scope>NUCLEOTIDE SEQUENCE</scope>
    <source>
        <strain evidence="7">CBS 130266</strain>
    </source>
</reference>
<dbReference type="InterPro" id="IPR003439">
    <property type="entry name" value="ABC_transporter-like_ATP-bd"/>
</dbReference>
<feature type="compositionally biased region" description="Polar residues" evidence="5">
    <location>
        <begin position="26"/>
        <end position="46"/>
    </location>
</feature>
<dbReference type="GO" id="GO:0005524">
    <property type="term" value="F:ATP binding"/>
    <property type="evidence" value="ECO:0007669"/>
    <property type="project" value="UniProtKB-KW"/>
</dbReference>
<keyword evidence="1" id="KW-0677">Repeat</keyword>
<feature type="domain" description="ABC transporter" evidence="6">
    <location>
        <begin position="401"/>
        <end position="620"/>
    </location>
</feature>
<evidence type="ECO:0000313" key="8">
    <source>
        <dbReference type="Proteomes" id="UP000800235"/>
    </source>
</evidence>
<dbReference type="Pfam" id="PF12848">
    <property type="entry name" value="ABC_tran_Xtn"/>
    <property type="match status" value="1"/>
</dbReference>
<dbReference type="EMBL" id="MU007039">
    <property type="protein sequence ID" value="KAF2430408.1"/>
    <property type="molecule type" value="Genomic_DNA"/>
</dbReference>
<organism evidence="7 8">
    <name type="scientific">Tothia fuscella</name>
    <dbReference type="NCBI Taxonomy" id="1048955"/>
    <lineage>
        <taxon>Eukaryota</taxon>
        <taxon>Fungi</taxon>
        <taxon>Dikarya</taxon>
        <taxon>Ascomycota</taxon>
        <taxon>Pezizomycotina</taxon>
        <taxon>Dothideomycetes</taxon>
        <taxon>Pleosporomycetidae</taxon>
        <taxon>Venturiales</taxon>
        <taxon>Cylindrosympodiaceae</taxon>
        <taxon>Tothia</taxon>
    </lineage>
</organism>
<keyword evidence="3 7" id="KW-0067">ATP-binding</keyword>
<dbReference type="Proteomes" id="UP000800235">
    <property type="component" value="Unassembled WGS sequence"/>
</dbReference>
<evidence type="ECO:0000256" key="5">
    <source>
        <dbReference type="SAM" id="MobiDB-lite"/>
    </source>
</evidence>
<evidence type="ECO:0000256" key="4">
    <source>
        <dbReference type="SAM" id="Coils"/>
    </source>
</evidence>
<dbReference type="SMART" id="SM00382">
    <property type="entry name" value="AAA"/>
    <property type="match status" value="2"/>
</dbReference>